<evidence type="ECO:0000313" key="12">
    <source>
        <dbReference type="EMBL" id="CAH0547403.1"/>
    </source>
</evidence>
<evidence type="ECO:0000256" key="1">
    <source>
        <dbReference type="ARBA" id="ARBA00004323"/>
    </source>
</evidence>
<dbReference type="PANTHER" id="PTHR11214:SF376">
    <property type="entry name" value="HEXOSYLTRANSFERASE"/>
    <property type="match status" value="1"/>
</dbReference>
<name>A0A9P0ATD2_BRAAE</name>
<evidence type="ECO:0000256" key="8">
    <source>
        <dbReference type="ARBA" id="ARBA00023034"/>
    </source>
</evidence>
<evidence type="ECO:0000256" key="6">
    <source>
        <dbReference type="ARBA" id="ARBA00022968"/>
    </source>
</evidence>
<accession>A0A9P0ATD2</accession>
<evidence type="ECO:0000256" key="2">
    <source>
        <dbReference type="ARBA" id="ARBA00008661"/>
    </source>
</evidence>
<dbReference type="EC" id="2.4.1.-" evidence="11"/>
<gene>
    <name evidence="12" type="ORF">MELIAE_LOCUS1396</name>
</gene>
<dbReference type="InterPro" id="IPR002659">
    <property type="entry name" value="Glyco_trans_31"/>
</dbReference>
<keyword evidence="4" id="KW-0808">Transferase</keyword>
<keyword evidence="7 11" id="KW-1133">Transmembrane helix</keyword>
<keyword evidence="6 11" id="KW-0735">Signal-anchor</keyword>
<protein>
    <recommendedName>
        <fullName evidence="11">Hexosyltransferase</fullName>
        <ecNumber evidence="11">2.4.1.-</ecNumber>
    </recommendedName>
</protein>
<dbReference type="Gene3D" id="3.90.550.50">
    <property type="match status" value="1"/>
</dbReference>
<dbReference type="PANTHER" id="PTHR11214">
    <property type="entry name" value="BETA-1,3-N-ACETYLGLUCOSAMINYLTRANSFERASE"/>
    <property type="match status" value="1"/>
</dbReference>
<reference evidence="12" key="1">
    <citation type="submission" date="2021-12" db="EMBL/GenBank/DDBJ databases">
        <authorList>
            <person name="King R."/>
        </authorList>
    </citation>
    <scope>NUCLEOTIDE SEQUENCE</scope>
</reference>
<keyword evidence="9 11" id="KW-0472">Membrane</keyword>
<proteinExistence type="inferred from homology"/>
<keyword evidence="3 11" id="KW-0328">Glycosyltransferase</keyword>
<dbReference type="GO" id="GO:0016758">
    <property type="term" value="F:hexosyltransferase activity"/>
    <property type="evidence" value="ECO:0007669"/>
    <property type="project" value="InterPro"/>
</dbReference>
<evidence type="ECO:0000313" key="13">
    <source>
        <dbReference type="Proteomes" id="UP001154078"/>
    </source>
</evidence>
<evidence type="ECO:0000256" key="3">
    <source>
        <dbReference type="ARBA" id="ARBA00022676"/>
    </source>
</evidence>
<dbReference type="Proteomes" id="UP001154078">
    <property type="component" value="Chromosome 1"/>
</dbReference>
<dbReference type="EMBL" id="OV121132">
    <property type="protein sequence ID" value="CAH0547403.1"/>
    <property type="molecule type" value="Genomic_DNA"/>
</dbReference>
<comment type="similarity">
    <text evidence="2 11">Belongs to the glycosyltransferase 31 family.</text>
</comment>
<feature type="transmembrane region" description="Helical" evidence="11">
    <location>
        <begin position="7"/>
        <end position="28"/>
    </location>
</feature>
<dbReference type="GO" id="GO:0000139">
    <property type="term" value="C:Golgi membrane"/>
    <property type="evidence" value="ECO:0007669"/>
    <property type="project" value="UniProtKB-SubCell"/>
</dbReference>
<keyword evidence="10" id="KW-0325">Glycoprotein</keyword>
<comment type="subcellular location">
    <subcellularLocation>
        <location evidence="1 11">Golgi apparatus membrane</location>
        <topology evidence="1 11">Single-pass type II membrane protein</topology>
    </subcellularLocation>
</comment>
<organism evidence="12 13">
    <name type="scientific">Brassicogethes aeneus</name>
    <name type="common">Rape pollen beetle</name>
    <name type="synonym">Meligethes aeneus</name>
    <dbReference type="NCBI Taxonomy" id="1431903"/>
    <lineage>
        <taxon>Eukaryota</taxon>
        <taxon>Metazoa</taxon>
        <taxon>Ecdysozoa</taxon>
        <taxon>Arthropoda</taxon>
        <taxon>Hexapoda</taxon>
        <taxon>Insecta</taxon>
        <taxon>Pterygota</taxon>
        <taxon>Neoptera</taxon>
        <taxon>Endopterygota</taxon>
        <taxon>Coleoptera</taxon>
        <taxon>Polyphaga</taxon>
        <taxon>Cucujiformia</taxon>
        <taxon>Nitidulidae</taxon>
        <taxon>Meligethinae</taxon>
        <taxon>Brassicogethes</taxon>
    </lineage>
</organism>
<dbReference type="GO" id="GO:0006493">
    <property type="term" value="P:protein O-linked glycosylation"/>
    <property type="evidence" value="ECO:0007669"/>
    <property type="project" value="TreeGrafter"/>
</dbReference>
<evidence type="ECO:0000256" key="7">
    <source>
        <dbReference type="ARBA" id="ARBA00022989"/>
    </source>
</evidence>
<evidence type="ECO:0000256" key="4">
    <source>
        <dbReference type="ARBA" id="ARBA00022679"/>
    </source>
</evidence>
<keyword evidence="13" id="KW-1185">Reference proteome</keyword>
<dbReference type="OrthoDB" id="115198at2759"/>
<evidence type="ECO:0000256" key="5">
    <source>
        <dbReference type="ARBA" id="ARBA00022692"/>
    </source>
</evidence>
<dbReference type="FunFam" id="3.90.550.50:FF:000001">
    <property type="entry name" value="Hexosyltransferase"/>
    <property type="match status" value="1"/>
</dbReference>
<dbReference type="Pfam" id="PF01762">
    <property type="entry name" value="Galactosyl_T"/>
    <property type="match status" value="1"/>
</dbReference>
<evidence type="ECO:0000256" key="9">
    <source>
        <dbReference type="ARBA" id="ARBA00023136"/>
    </source>
</evidence>
<sequence>MMLEKRLYNPLFLLLALILCVTIIFYVFRKKPERILAYKLHSSNSSYTYPIHNLPKDDYNRLIDLNFTFKIINYPCNDSNPPLLLVLVHTSPDNHVKRSTIRDTWGKNDNEVKVLFVIGDTNNTSTQNQVLEENLQYGDLIQGDYMDAYRNMTYKHVMILKYAIYHCPLAKYILKTDDDVFVHIRGMKHFLSNNLSLLGASNVLFCTTREHTIALRSYRSKWRVTFKEFPDKYYPTYCPGWNLLYSPDVIFNLYEEAQQADYFWIDDVHITGILAKKLNIVHTNIQPLVVSSQNLYYIEKSYNITQPFLYGPYNLNENTIRTLWKYANTHPTPNYTGWEDFN</sequence>
<dbReference type="AlphaFoldDB" id="A0A9P0ATD2"/>
<evidence type="ECO:0000256" key="11">
    <source>
        <dbReference type="RuleBase" id="RU363063"/>
    </source>
</evidence>
<keyword evidence="8 11" id="KW-0333">Golgi apparatus</keyword>
<keyword evidence="5 11" id="KW-0812">Transmembrane</keyword>
<evidence type="ECO:0000256" key="10">
    <source>
        <dbReference type="ARBA" id="ARBA00023180"/>
    </source>
</evidence>